<dbReference type="OrthoDB" id="124397at2759"/>
<evidence type="ECO:0000313" key="5">
    <source>
        <dbReference type="EMBL" id="SCZ94888.1"/>
    </source>
</evidence>
<protein>
    <recommendedName>
        <fullName evidence="3">ER membrane protein complex subunit 2</fullName>
    </recommendedName>
</protein>
<organism evidence="5 6">
    <name type="scientific">Microbotryum saponariae</name>
    <dbReference type="NCBI Taxonomy" id="289078"/>
    <lineage>
        <taxon>Eukaryota</taxon>
        <taxon>Fungi</taxon>
        <taxon>Dikarya</taxon>
        <taxon>Basidiomycota</taxon>
        <taxon>Pucciniomycotina</taxon>
        <taxon>Microbotryomycetes</taxon>
        <taxon>Microbotryales</taxon>
        <taxon>Microbotryaceae</taxon>
        <taxon>Microbotryum</taxon>
    </lineage>
</organism>
<keyword evidence="6" id="KW-1185">Reference proteome</keyword>
<comment type="function">
    <text evidence="3">Part of the endoplasmic reticulum membrane protein complex (EMC) that enables the energy-independent insertion into endoplasmic reticulum membranes of newly synthesized membrane proteins.</text>
</comment>
<sequence>MTATTTLATPSSSTAVLIHELQRLRNANVDDPHRVVTLATALIERGYAKRNDDDVWAFLEQAAQAALQCGQVSLAQVCVQRLSSQFPNSNRVAAVQGMLYEARAETHKAWAHYREWLTKDEADVTMRKRLIALHLSSNQLSSPPLSKADPSPSEPNREHGLRMLVEYLETYYQDPEAWSMAARTYAEMGSYAQSLTALSHLLLLAPHNPFHLLHHAETAYTLGQYDLAFKEFLRVVEMSDGMQGAGRRAATAARLCIERLRSATKASSDPLLKPQRIDELERMLTRLLMEGTAKGAQQEVWGKWLGGIQEKRG</sequence>
<comment type="similarity">
    <text evidence="3">Belongs to the EMC2 family.</text>
</comment>
<comment type="subcellular location">
    <subcellularLocation>
        <location evidence="3">Endoplasmic reticulum membrane</location>
        <topology evidence="3">Peripheral membrane protein</topology>
        <orientation evidence="3">Cytoplasmic side</orientation>
    </subcellularLocation>
</comment>
<dbReference type="Gene3D" id="1.25.40.10">
    <property type="entry name" value="Tetratricopeptide repeat domain"/>
    <property type="match status" value="1"/>
</dbReference>
<reference evidence="6" key="2">
    <citation type="submission" date="2016-10" db="EMBL/GenBank/DDBJ databases">
        <authorList>
            <person name="Jeantristanb JTB J.-T."/>
            <person name="Ricardo R."/>
        </authorList>
    </citation>
    <scope>NUCLEOTIDE SEQUENCE [LARGE SCALE GENOMIC DNA]</scope>
</reference>
<dbReference type="InterPro" id="IPR019734">
    <property type="entry name" value="TPR_rpt"/>
</dbReference>
<evidence type="ECO:0000313" key="6">
    <source>
        <dbReference type="Proteomes" id="UP000249723"/>
    </source>
</evidence>
<evidence type="ECO:0000313" key="4">
    <source>
        <dbReference type="EMBL" id="SCZ88910.1"/>
    </source>
</evidence>
<comment type="subunit">
    <text evidence="3">Component of the ER membrane protein complex (EMC).</text>
</comment>
<dbReference type="Proteomes" id="UP000249723">
    <property type="component" value="Unassembled WGS sequence"/>
</dbReference>
<dbReference type="PANTHER" id="PTHR12760">
    <property type="entry name" value="TETRATRICOPEPTIDE REPEAT PROTEIN"/>
    <property type="match status" value="1"/>
</dbReference>
<dbReference type="SUPFAM" id="SSF48452">
    <property type="entry name" value="TPR-like"/>
    <property type="match status" value="1"/>
</dbReference>
<name>A0A2X0KRQ5_9BASI</name>
<dbReference type="InterPro" id="IPR039856">
    <property type="entry name" value="EMC2-like"/>
</dbReference>
<evidence type="ECO:0000256" key="2">
    <source>
        <dbReference type="PROSITE-ProRule" id="PRU00339"/>
    </source>
</evidence>
<dbReference type="AlphaFoldDB" id="A0A2X0KRQ5"/>
<dbReference type="PROSITE" id="PS50005">
    <property type="entry name" value="TPR"/>
    <property type="match status" value="1"/>
</dbReference>
<dbReference type="EMBL" id="FMWP01000057">
    <property type="protein sequence ID" value="SCZ94888.1"/>
    <property type="molecule type" value="Genomic_DNA"/>
</dbReference>
<evidence type="ECO:0000256" key="1">
    <source>
        <dbReference type="ARBA" id="ARBA00022803"/>
    </source>
</evidence>
<dbReference type="EMBL" id="FMWP01000013">
    <property type="protein sequence ID" value="SCZ88910.1"/>
    <property type="molecule type" value="Genomic_DNA"/>
</dbReference>
<evidence type="ECO:0000256" key="3">
    <source>
        <dbReference type="RuleBase" id="RU367091"/>
    </source>
</evidence>
<keyword evidence="1 2" id="KW-0802">TPR repeat</keyword>
<feature type="repeat" description="TPR" evidence="2">
    <location>
        <begin position="175"/>
        <end position="208"/>
    </location>
</feature>
<keyword evidence="3" id="KW-0256">Endoplasmic reticulum</keyword>
<accession>A0A2X0KRQ5</accession>
<dbReference type="InterPro" id="IPR011990">
    <property type="entry name" value="TPR-like_helical_dom_sf"/>
</dbReference>
<proteinExistence type="inferred from homology"/>
<dbReference type="GO" id="GO:0072546">
    <property type="term" value="C:EMC complex"/>
    <property type="evidence" value="ECO:0007669"/>
    <property type="project" value="UniProtKB-UniRule"/>
</dbReference>
<keyword evidence="3" id="KW-0472">Membrane</keyword>
<gene>
    <name evidence="5" type="ORF">BZ3500_MVSOF-1268-A1-R1_C048G00174</name>
    <name evidence="4" type="ORF">BZ3500_MVSOF-1268-A1-R1_CHR1-1G00818</name>
</gene>
<reference evidence="5" key="1">
    <citation type="submission" date="2016-10" db="EMBL/GenBank/DDBJ databases">
        <authorList>
            <person name="Cai Z."/>
        </authorList>
    </citation>
    <scope>NUCLEOTIDE SEQUENCE [LARGE SCALE GENOMIC DNA]</scope>
</reference>
<dbReference type="STRING" id="289078.A0A2X0KRQ5"/>